<dbReference type="CDD" id="cd23645">
    <property type="entry name" value="HFD_Dpb3-like"/>
    <property type="match status" value="1"/>
</dbReference>
<feature type="domain" description="Transcription factor CBF/NF-Y/archaeal histone" evidence="4">
    <location>
        <begin position="7"/>
        <end position="66"/>
    </location>
</feature>
<sequence>MPGKSLFPMARVQRILKADEELPSCAREAVVLISIATEEFIKRLALAGHLQAKREQRLTVAPKDFHVASKRQDEFLFLDEILTVTTKPPRKYTKSAPKKSAPAGPNSNNPGYSIQAAFQASTSTSQSMPPMRALAPMPPPSVEVGGGDAMDVS</sequence>
<name>A0A164RG79_9AGAM</name>
<evidence type="ECO:0000256" key="1">
    <source>
        <dbReference type="ARBA" id="ARBA00004123"/>
    </source>
</evidence>
<evidence type="ECO:0000256" key="3">
    <source>
        <dbReference type="SAM" id="MobiDB-lite"/>
    </source>
</evidence>
<proteinExistence type="predicted"/>
<feature type="region of interest" description="Disordered" evidence="3">
    <location>
        <begin position="88"/>
        <end position="153"/>
    </location>
</feature>
<evidence type="ECO:0000313" key="6">
    <source>
        <dbReference type="Proteomes" id="UP000076722"/>
    </source>
</evidence>
<dbReference type="GO" id="GO:0006261">
    <property type="term" value="P:DNA-templated DNA replication"/>
    <property type="evidence" value="ECO:0007669"/>
    <property type="project" value="TreeGrafter"/>
</dbReference>
<evidence type="ECO:0000256" key="2">
    <source>
        <dbReference type="ARBA" id="ARBA00023242"/>
    </source>
</evidence>
<evidence type="ECO:0000313" key="5">
    <source>
        <dbReference type="EMBL" id="KZS90529.1"/>
    </source>
</evidence>
<organism evidence="5 6">
    <name type="scientific">Sistotremastrum niveocremeum HHB9708</name>
    <dbReference type="NCBI Taxonomy" id="1314777"/>
    <lineage>
        <taxon>Eukaryota</taxon>
        <taxon>Fungi</taxon>
        <taxon>Dikarya</taxon>
        <taxon>Basidiomycota</taxon>
        <taxon>Agaricomycotina</taxon>
        <taxon>Agaricomycetes</taxon>
        <taxon>Sistotremastrales</taxon>
        <taxon>Sistotremastraceae</taxon>
        <taxon>Sertulicium</taxon>
        <taxon>Sertulicium niveocremeum</taxon>
    </lineage>
</organism>
<dbReference type="EMBL" id="KV419421">
    <property type="protein sequence ID" value="KZS90529.1"/>
    <property type="molecule type" value="Genomic_DNA"/>
</dbReference>
<protein>
    <recommendedName>
        <fullName evidence="4">Transcription factor CBF/NF-Y/archaeal histone domain-containing protein</fullName>
    </recommendedName>
</protein>
<dbReference type="Proteomes" id="UP000076722">
    <property type="component" value="Unassembled WGS sequence"/>
</dbReference>
<evidence type="ECO:0000259" key="4">
    <source>
        <dbReference type="Pfam" id="PF00808"/>
    </source>
</evidence>
<dbReference type="GO" id="GO:0046982">
    <property type="term" value="F:protein heterodimerization activity"/>
    <property type="evidence" value="ECO:0007669"/>
    <property type="project" value="InterPro"/>
</dbReference>
<feature type="compositionally biased region" description="Basic residues" evidence="3">
    <location>
        <begin position="88"/>
        <end position="97"/>
    </location>
</feature>
<dbReference type="InterPro" id="IPR050568">
    <property type="entry name" value="Transcr_DNA_Rep_Reg"/>
</dbReference>
<dbReference type="PANTHER" id="PTHR10252:SF54">
    <property type="entry name" value="CHROMATIN ACCESSIBILITY COMPLEX PROTEIN 1"/>
    <property type="match status" value="1"/>
</dbReference>
<feature type="compositionally biased region" description="Low complexity" evidence="3">
    <location>
        <begin position="113"/>
        <end position="135"/>
    </location>
</feature>
<gene>
    <name evidence="5" type="ORF">SISNIDRAFT_457689</name>
</gene>
<keyword evidence="6" id="KW-1185">Reference proteome</keyword>
<dbReference type="STRING" id="1314777.A0A164RG79"/>
<feature type="compositionally biased region" description="Gly residues" evidence="3">
    <location>
        <begin position="144"/>
        <end position="153"/>
    </location>
</feature>
<dbReference type="InterPro" id="IPR009072">
    <property type="entry name" value="Histone-fold"/>
</dbReference>
<dbReference type="OrthoDB" id="636685at2759"/>
<dbReference type="Pfam" id="PF00808">
    <property type="entry name" value="CBFD_NFYB_HMF"/>
    <property type="match status" value="1"/>
</dbReference>
<dbReference type="SUPFAM" id="SSF47113">
    <property type="entry name" value="Histone-fold"/>
    <property type="match status" value="1"/>
</dbReference>
<comment type="subcellular location">
    <subcellularLocation>
        <location evidence="1">Nucleus</location>
    </subcellularLocation>
</comment>
<dbReference type="Gene3D" id="1.10.20.10">
    <property type="entry name" value="Histone, subunit A"/>
    <property type="match status" value="1"/>
</dbReference>
<keyword evidence="2" id="KW-0539">Nucleus</keyword>
<reference evidence="5 6" key="1">
    <citation type="journal article" date="2016" name="Mol. Biol. Evol.">
        <title>Comparative Genomics of Early-Diverging Mushroom-Forming Fungi Provides Insights into the Origins of Lignocellulose Decay Capabilities.</title>
        <authorList>
            <person name="Nagy L.G."/>
            <person name="Riley R."/>
            <person name="Tritt A."/>
            <person name="Adam C."/>
            <person name="Daum C."/>
            <person name="Floudas D."/>
            <person name="Sun H."/>
            <person name="Yadav J.S."/>
            <person name="Pangilinan J."/>
            <person name="Larsson K.H."/>
            <person name="Matsuura K."/>
            <person name="Barry K."/>
            <person name="Labutti K."/>
            <person name="Kuo R."/>
            <person name="Ohm R.A."/>
            <person name="Bhattacharya S.S."/>
            <person name="Shirouzu T."/>
            <person name="Yoshinaga Y."/>
            <person name="Martin F.M."/>
            <person name="Grigoriev I.V."/>
            <person name="Hibbett D.S."/>
        </authorList>
    </citation>
    <scope>NUCLEOTIDE SEQUENCE [LARGE SCALE GENOMIC DNA]</scope>
    <source>
        <strain evidence="5 6">HHB9708</strain>
    </source>
</reference>
<dbReference type="GO" id="GO:0008623">
    <property type="term" value="C:CHRAC"/>
    <property type="evidence" value="ECO:0007669"/>
    <property type="project" value="TreeGrafter"/>
</dbReference>
<dbReference type="AlphaFoldDB" id="A0A164RG79"/>
<dbReference type="PANTHER" id="PTHR10252">
    <property type="entry name" value="HISTONE-LIKE TRANSCRIPTION FACTOR CCAAT-RELATED"/>
    <property type="match status" value="1"/>
</dbReference>
<dbReference type="InterPro" id="IPR003958">
    <property type="entry name" value="CBFA_NFYB_domain"/>
</dbReference>
<accession>A0A164RG79</accession>